<keyword evidence="9" id="KW-1185">Reference proteome</keyword>
<dbReference type="AlphaFoldDB" id="A0A1P8WNG7"/>
<dbReference type="PANTHER" id="PTHR33406:SF12">
    <property type="entry name" value="BLR2997 PROTEIN"/>
    <property type="match status" value="1"/>
</dbReference>
<keyword evidence="5 6" id="KW-0472">Membrane</keyword>
<evidence type="ECO:0000259" key="7">
    <source>
        <dbReference type="PROSITE" id="PS50156"/>
    </source>
</evidence>
<comment type="subcellular location">
    <subcellularLocation>
        <location evidence="1">Cell membrane</location>
        <topology evidence="1">Multi-pass membrane protein</topology>
    </subcellularLocation>
</comment>
<keyword evidence="3 6" id="KW-0812">Transmembrane</keyword>
<keyword evidence="4 6" id="KW-1133">Transmembrane helix</keyword>
<dbReference type="OrthoDB" id="9794724at2"/>
<feature type="domain" description="SSD" evidence="7">
    <location>
        <begin position="637"/>
        <end position="728"/>
    </location>
</feature>
<dbReference type="Proteomes" id="UP000187735">
    <property type="component" value="Chromosome"/>
</dbReference>
<evidence type="ECO:0000256" key="4">
    <source>
        <dbReference type="ARBA" id="ARBA00022989"/>
    </source>
</evidence>
<dbReference type="InterPro" id="IPR004869">
    <property type="entry name" value="MMPL_dom"/>
</dbReference>
<gene>
    <name evidence="8" type="ORF">Fuma_05259</name>
</gene>
<feature type="transmembrane region" description="Helical" evidence="6">
    <location>
        <begin position="15"/>
        <end position="36"/>
    </location>
</feature>
<dbReference type="KEGG" id="fmr:Fuma_05259"/>
<dbReference type="SUPFAM" id="SSF82866">
    <property type="entry name" value="Multidrug efflux transporter AcrB transmembrane domain"/>
    <property type="match status" value="2"/>
</dbReference>
<dbReference type="PROSITE" id="PS50156">
    <property type="entry name" value="SSD"/>
    <property type="match status" value="2"/>
</dbReference>
<feature type="transmembrane region" description="Helical" evidence="6">
    <location>
        <begin position="335"/>
        <end position="359"/>
    </location>
</feature>
<feature type="transmembrane region" description="Helical" evidence="6">
    <location>
        <begin position="392"/>
        <end position="413"/>
    </location>
</feature>
<dbReference type="STRING" id="1891926.Fuma_05259"/>
<evidence type="ECO:0000256" key="2">
    <source>
        <dbReference type="ARBA" id="ARBA00022475"/>
    </source>
</evidence>
<feature type="domain" description="SSD" evidence="7">
    <location>
        <begin position="238"/>
        <end position="357"/>
    </location>
</feature>
<evidence type="ECO:0000256" key="1">
    <source>
        <dbReference type="ARBA" id="ARBA00004651"/>
    </source>
</evidence>
<reference evidence="8 9" key="1">
    <citation type="journal article" date="2016" name="Front. Microbiol.">
        <title>Fuerstia marisgermanicae gen. nov., sp. nov., an Unusual Member of the Phylum Planctomycetes from the German Wadden Sea.</title>
        <authorList>
            <person name="Kohn T."/>
            <person name="Heuer A."/>
            <person name="Jogler M."/>
            <person name="Vollmers J."/>
            <person name="Boedeker C."/>
            <person name="Bunk B."/>
            <person name="Rast P."/>
            <person name="Borchert D."/>
            <person name="Glockner I."/>
            <person name="Freese H.M."/>
            <person name="Klenk H.P."/>
            <person name="Overmann J."/>
            <person name="Kaster A.K."/>
            <person name="Rohde M."/>
            <person name="Wiegand S."/>
            <person name="Jogler C."/>
        </authorList>
    </citation>
    <scope>NUCLEOTIDE SEQUENCE [LARGE SCALE GENOMIC DNA]</scope>
    <source>
        <strain evidence="8 9">NH11</strain>
    </source>
</reference>
<evidence type="ECO:0000256" key="3">
    <source>
        <dbReference type="ARBA" id="ARBA00022692"/>
    </source>
</evidence>
<dbReference type="RefSeq" id="WP_077026744.1">
    <property type="nucleotide sequence ID" value="NZ_CP017641.1"/>
</dbReference>
<dbReference type="GO" id="GO:0005886">
    <property type="term" value="C:plasma membrane"/>
    <property type="evidence" value="ECO:0007669"/>
    <property type="project" value="UniProtKB-SubCell"/>
</dbReference>
<name>A0A1P8WNG7_9PLAN</name>
<dbReference type="Gene3D" id="1.20.1640.10">
    <property type="entry name" value="Multidrug efflux transporter AcrB transmembrane domain"/>
    <property type="match status" value="2"/>
</dbReference>
<evidence type="ECO:0000313" key="8">
    <source>
        <dbReference type="EMBL" id="APZ95600.1"/>
    </source>
</evidence>
<organism evidence="8 9">
    <name type="scientific">Fuerstiella marisgermanici</name>
    <dbReference type="NCBI Taxonomy" id="1891926"/>
    <lineage>
        <taxon>Bacteria</taxon>
        <taxon>Pseudomonadati</taxon>
        <taxon>Planctomycetota</taxon>
        <taxon>Planctomycetia</taxon>
        <taxon>Planctomycetales</taxon>
        <taxon>Planctomycetaceae</taxon>
        <taxon>Fuerstiella</taxon>
    </lineage>
</organism>
<evidence type="ECO:0000256" key="6">
    <source>
        <dbReference type="SAM" id="Phobius"/>
    </source>
</evidence>
<feature type="transmembrane region" description="Helical" evidence="6">
    <location>
        <begin position="627"/>
        <end position="650"/>
    </location>
</feature>
<feature type="transmembrane region" description="Helical" evidence="6">
    <location>
        <begin position="581"/>
        <end position="607"/>
    </location>
</feature>
<dbReference type="InterPro" id="IPR000731">
    <property type="entry name" value="SSD"/>
</dbReference>
<keyword evidence="2" id="KW-1003">Cell membrane</keyword>
<dbReference type="InterPro" id="IPR050545">
    <property type="entry name" value="Mycobact_MmpL"/>
</dbReference>
<feature type="transmembrane region" description="Helical" evidence="6">
    <location>
        <begin position="671"/>
        <end position="689"/>
    </location>
</feature>
<dbReference type="EMBL" id="CP017641">
    <property type="protein sequence ID" value="APZ95600.1"/>
    <property type="molecule type" value="Genomic_DNA"/>
</dbReference>
<feature type="transmembrane region" description="Helical" evidence="6">
    <location>
        <begin position="701"/>
        <end position="722"/>
    </location>
</feature>
<dbReference type="Pfam" id="PF03176">
    <property type="entry name" value="MMPL"/>
    <property type="match status" value="2"/>
</dbReference>
<feature type="transmembrane region" description="Helical" evidence="6">
    <location>
        <begin position="300"/>
        <end position="323"/>
    </location>
</feature>
<evidence type="ECO:0000313" key="9">
    <source>
        <dbReference type="Proteomes" id="UP000187735"/>
    </source>
</evidence>
<feature type="transmembrane region" description="Helical" evidence="6">
    <location>
        <begin position="229"/>
        <end position="249"/>
    </location>
</feature>
<feature type="transmembrane region" description="Helical" evidence="6">
    <location>
        <begin position="261"/>
        <end position="280"/>
    </location>
</feature>
<sequence>MKFFTDTFINRPLPGWLLVIVLSIAPLLGFAGFRIAESQSAGWVPKEVIDELRATERQFKSNAPIVLVFQSEDFFQPAHIAALQHTAVALREIKEVLNLTWVGDIPEVSPRGRQRLWLPIVTNATSAQELVDAKQALVNHPLAANNLISSDGRTLLMLLDTNDKSLVSTIRSIAMRNLAATDIRVRVTGTLALYDLHNRALAGDHVRIQIWAYLLVGGLQILVFRRPIAIIIACSGPVVGVIWTLGWLKLIGQSENELAKIILPVMIVMIGFTDGVHFTLRLKQLRVSGSNVIDAARNALVQTGPACLLTSLTTAIGFGSLALSQSEMIAGFGYASAIGVIVTFFAVVLVSPLLAVSWLGRRMHVNHQQEPLARFISRFKGVIRFSASHARMVTIIGAAITVGCLVLCSRLIADERVSDRVPNQSEEWQAMHHCDRHVGGIRSLRVMLRWPENTSRKQIWPAIRECESLIAQQPLLGRPLSIRTALTVVRGSNRQDQSILANQLPESLKHQFYRPDIRSTIVVTRMQDLGFAALEPVLNELKSKLVSIETANPGFEVELLSDVIVEGKIVSQLIREMMQSLMMAAAIIFMLLAISFHSWQIGLISIIPNVMPLAVSGALQYCMVGSLGIAATCSFAICLGIAVDDTIHYLHHFRSERRKGSSSVVANQRTFVAVGSALMLTTIVITAGLGTVMTSQLPPHVSFASMACVTLIVALPADLLFLPALLTLLPGRVTEADSVTKAPSAVKLTQP</sequence>
<evidence type="ECO:0000256" key="5">
    <source>
        <dbReference type="ARBA" id="ARBA00023136"/>
    </source>
</evidence>
<dbReference type="PANTHER" id="PTHR33406">
    <property type="entry name" value="MEMBRANE PROTEIN MJ1562-RELATED"/>
    <property type="match status" value="1"/>
</dbReference>
<proteinExistence type="predicted"/>
<accession>A0A1P8WNG7</accession>
<protein>
    <submittedName>
        <fullName evidence="8">Efflux transporter, putative, hydrophobe/amphiphile efflux-3 (HAE3) family</fullName>
    </submittedName>
</protein>